<dbReference type="SMART" id="SM00028">
    <property type="entry name" value="TPR"/>
    <property type="match status" value="3"/>
</dbReference>
<reference evidence="2 3" key="1">
    <citation type="submission" date="2023-08" db="EMBL/GenBank/DDBJ databases">
        <authorList>
            <person name="Park J.-S."/>
        </authorList>
    </citation>
    <scope>NUCLEOTIDE SEQUENCE [LARGE SCALE GENOMIC DNA]</scope>
    <source>
        <strain evidence="2 3">2205SS18-9</strain>
    </source>
</reference>
<accession>A0ABT9J6K6</accession>
<dbReference type="InterPro" id="IPR029044">
    <property type="entry name" value="Nucleotide-diphossugar_trans"/>
</dbReference>
<feature type="domain" description="Glycosyltransferase 2-like" evidence="1">
    <location>
        <begin position="7"/>
        <end position="93"/>
    </location>
</feature>
<dbReference type="Gene3D" id="1.25.40.10">
    <property type="entry name" value="Tetratricopeptide repeat domain"/>
    <property type="match status" value="1"/>
</dbReference>
<organism evidence="2 3">
    <name type="scientific">Chengkuizengella axinellae</name>
    <dbReference type="NCBI Taxonomy" id="3064388"/>
    <lineage>
        <taxon>Bacteria</taxon>
        <taxon>Bacillati</taxon>
        <taxon>Bacillota</taxon>
        <taxon>Bacilli</taxon>
        <taxon>Bacillales</taxon>
        <taxon>Paenibacillaceae</taxon>
        <taxon>Chengkuizengella</taxon>
    </lineage>
</organism>
<dbReference type="SUPFAM" id="SSF53448">
    <property type="entry name" value="Nucleotide-diphospho-sugar transferases"/>
    <property type="match status" value="1"/>
</dbReference>
<evidence type="ECO:0000259" key="1">
    <source>
        <dbReference type="Pfam" id="PF00535"/>
    </source>
</evidence>
<keyword evidence="3" id="KW-1185">Reference proteome</keyword>
<keyword evidence="2" id="KW-0808">Transferase</keyword>
<keyword evidence="2" id="KW-0328">Glycosyltransferase</keyword>
<dbReference type="SUPFAM" id="SSF48452">
    <property type="entry name" value="TPR-like"/>
    <property type="match status" value="1"/>
</dbReference>
<name>A0ABT9J6K6_9BACL</name>
<dbReference type="EMBL" id="JAVAMP010000028">
    <property type="protein sequence ID" value="MDP5277188.1"/>
    <property type="molecule type" value="Genomic_DNA"/>
</dbReference>
<dbReference type="PANTHER" id="PTHR43630">
    <property type="entry name" value="POLY-BETA-1,6-N-ACETYL-D-GLUCOSAMINE SYNTHASE"/>
    <property type="match status" value="1"/>
</dbReference>
<dbReference type="GO" id="GO:0016757">
    <property type="term" value="F:glycosyltransferase activity"/>
    <property type="evidence" value="ECO:0007669"/>
    <property type="project" value="UniProtKB-KW"/>
</dbReference>
<evidence type="ECO:0000313" key="2">
    <source>
        <dbReference type="EMBL" id="MDP5277188.1"/>
    </source>
</evidence>
<dbReference type="Gene3D" id="3.90.550.10">
    <property type="entry name" value="Spore Coat Polysaccharide Biosynthesis Protein SpsA, Chain A"/>
    <property type="match status" value="1"/>
</dbReference>
<gene>
    <name evidence="2" type="ORF">Q5Y73_24185</name>
</gene>
<protein>
    <submittedName>
        <fullName evidence="2">Glycosyltransferase</fullName>
        <ecNumber evidence="2">2.4.-.-</ecNumber>
    </submittedName>
</protein>
<evidence type="ECO:0000313" key="3">
    <source>
        <dbReference type="Proteomes" id="UP001231941"/>
    </source>
</evidence>
<dbReference type="CDD" id="cd02511">
    <property type="entry name" value="Beta4Glucosyltransferase"/>
    <property type="match status" value="1"/>
</dbReference>
<sequence>MSSATISLCMIVKNEEEVLERCLETVTSFTDEIIIVDTGSTDRTKEIASKYTTKIFDFEWIDDFSKARNFSFSKATKDYIMWLDADDIVPKESSIHINELKKNYLSDHKMDCVMMDYQTVFDAEGNLITTLRRERLVKRKCNFQWIGIVHETLNVSGKAYITDIKIKHMKNKPYSNQYIKIYEKAIKQGHQFSLSDKFQYAYECFQHKQYEKAMKLYDALTFEKLDIKNGKIYAYLKLAECYIKCNELDKAISSCLHTFALDPPKAEVCCRLGHIYELKKQFHQAIGWYKIAFNIDIPVDSAYVKMPCYTWLPHIRLCICYMVLRNVSEARKHNEIAAQYIPNSTHVIDNERLLQKLDSKLENNN</sequence>
<dbReference type="RefSeq" id="WP_305994488.1">
    <property type="nucleotide sequence ID" value="NZ_JAVAMP010000028.1"/>
</dbReference>
<dbReference type="InterPro" id="IPR001173">
    <property type="entry name" value="Glyco_trans_2-like"/>
</dbReference>
<dbReference type="Pfam" id="PF00535">
    <property type="entry name" value="Glycos_transf_2"/>
    <property type="match status" value="1"/>
</dbReference>
<dbReference type="InterPro" id="IPR019734">
    <property type="entry name" value="TPR_rpt"/>
</dbReference>
<dbReference type="PANTHER" id="PTHR43630:SF2">
    <property type="entry name" value="GLYCOSYLTRANSFERASE"/>
    <property type="match status" value="1"/>
</dbReference>
<dbReference type="InterPro" id="IPR011990">
    <property type="entry name" value="TPR-like_helical_dom_sf"/>
</dbReference>
<dbReference type="EC" id="2.4.-.-" evidence="2"/>
<comment type="caution">
    <text evidence="2">The sequence shown here is derived from an EMBL/GenBank/DDBJ whole genome shotgun (WGS) entry which is preliminary data.</text>
</comment>
<proteinExistence type="predicted"/>
<dbReference type="Proteomes" id="UP001231941">
    <property type="component" value="Unassembled WGS sequence"/>
</dbReference>